<evidence type="ECO:0000256" key="2">
    <source>
        <dbReference type="ARBA" id="ARBA00023002"/>
    </source>
</evidence>
<gene>
    <name evidence="4" type="primary">csiD</name>
    <name evidence="4" type="ORF">GLW07_16145</name>
</gene>
<dbReference type="Gene3D" id="3.60.130.10">
    <property type="entry name" value="Clavaminate synthase-like"/>
    <property type="match status" value="1"/>
</dbReference>
<dbReference type="Proteomes" id="UP000447833">
    <property type="component" value="Unassembled WGS sequence"/>
</dbReference>
<dbReference type="SUPFAM" id="SSF51197">
    <property type="entry name" value="Clavaminate synthase-like"/>
    <property type="match status" value="1"/>
</dbReference>
<dbReference type="NCBIfam" id="NF002814">
    <property type="entry name" value="PRK02963.1"/>
    <property type="match status" value="1"/>
</dbReference>
<dbReference type="GO" id="GO:0050498">
    <property type="term" value="F:oxidoreductase activity, acting on paired donors, with incorporation or reduction of molecular oxygen, with 2-oxoglutarate as one donor, and the other dehydrogenated"/>
    <property type="evidence" value="ECO:0007669"/>
    <property type="project" value="InterPro"/>
</dbReference>
<name>A0A845F265_9BACL</name>
<dbReference type="GO" id="GO:0005506">
    <property type="term" value="F:iron ion binding"/>
    <property type="evidence" value="ECO:0007669"/>
    <property type="project" value="InterPro"/>
</dbReference>
<keyword evidence="3" id="KW-0408">Iron</keyword>
<dbReference type="EMBL" id="WMEY01000005">
    <property type="protein sequence ID" value="MYL64891.1"/>
    <property type="molecule type" value="Genomic_DNA"/>
</dbReference>
<dbReference type="InterPro" id="IPR042098">
    <property type="entry name" value="TauD-like_sf"/>
</dbReference>
<evidence type="ECO:0000256" key="1">
    <source>
        <dbReference type="ARBA" id="ARBA00022723"/>
    </source>
</evidence>
<keyword evidence="2" id="KW-0560">Oxidoreductase</keyword>
<accession>A0A845F265</accession>
<organism evidence="4 5">
    <name type="scientific">Guptibacillus hwajinpoensis</name>
    <dbReference type="NCBI Taxonomy" id="208199"/>
    <lineage>
        <taxon>Bacteria</taxon>
        <taxon>Bacillati</taxon>
        <taxon>Bacillota</taxon>
        <taxon>Bacilli</taxon>
        <taxon>Bacillales</taxon>
        <taxon>Guptibacillaceae</taxon>
        <taxon>Guptibacillus</taxon>
    </lineage>
</organism>
<evidence type="ECO:0000313" key="5">
    <source>
        <dbReference type="Proteomes" id="UP000447833"/>
    </source>
</evidence>
<dbReference type="Pfam" id="PF08943">
    <property type="entry name" value="CsiD"/>
    <property type="match status" value="1"/>
</dbReference>
<dbReference type="AlphaFoldDB" id="A0A845F265"/>
<sequence length="313" mass="36780">MRAMELTRMKQDERSVKKGKGYEIKPSAVHERLYVVELEEEVITRFFEDVREISSQQLVYIPYMRFILTEKLLRLLDENFQKAVRAILHDRQTGGFTVGVNKQTTDPEDYVKFSTAFSHLVGIPNFDAMSGNYYARFSVKHTDTSDSYLRQAYRLFTLHTDGTYVDEATDWLLMMKFEEQQAVGGRSRLLHLDDWEELERFYQHPMASQRLIYKAPPSKNVVKEVFRTTFYEQNNEPCICFIDQFVHPENIAQATYLQELSRSMENSSATKGLELPAGELIMLNNRFWLHGREAFEENTGLHRELLRQRGRFA</sequence>
<dbReference type="InterPro" id="IPR015038">
    <property type="entry name" value="GlaH"/>
</dbReference>
<evidence type="ECO:0000256" key="3">
    <source>
        <dbReference type="ARBA" id="ARBA00023004"/>
    </source>
</evidence>
<proteinExistence type="predicted"/>
<evidence type="ECO:0000313" key="4">
    <source>
        <dbReference type="EMBL" id="MYL64891.1"/>
    </source>
</evidence>
<keyword evidence="1" id="KW-0479">Metal-binding</keyword>
<protein>
    <submittedName>
        <fullName evidence="4">Carbon starvation induced protein CsiD</fullName>
    </submittedName>
</protein>
<comment type="caution">
    <text evidence="4">The sequence shown here is derived from an EMBL/GenBank/DDBJ whole genome shotgun (WGS) entry which is preliminary data.</text>
</comment>
<reference evidence="4 5" key="1">
    <citation type="submission" date="2019-11" db="EMBL/GenBank/DDBJ databases">
        <title>Genome sequences of 17 halophilic strains isolated from different environments.</title>
        <authorList>
            <person name="Furrow R.E."/>
        </authorList>
    </citation>
    <scope>NUCLEOTIDE SEQUENCE [LARGE SCALE GENOMIC DNA]</scope>
    <source>
        <strain evidence="4 5">22506_14_FS</strain>
    </source>
</reference>